<sequence length="179" mass="20030">MTEAKTKSVNMTFPALFSYVMNTNYRSMSGILGLVLSFGAIVMLVIGWNTTSGRQKAIFIIVALMFTVINPLSLAFKTFKQLKTSPSYKQPLVYTFGDNGIGVSQGEEHMDLEWKGVYRLLMTKYMLAVYTNRMHAFVIPLDQLGDDKGKILASVVNFTAGYKPRVSRSLKRYQSGKGI</sequence>
<dbReference type="AlphaFoldDB" id="A0A7G9FNC4"/>
<feature type="transmembrane region" description="Helical" evidence="1">
    <location>
        <begin position="31"/>
        <end position="51"/>
    </location>
</feature>
<proteinExistence type="predicted"/>
<dbReference type="RefSeq" id="WP_118545585.1">
    <property type="nucleotide sequence ID" value="NZ_CP060632.1"/>
</dbReference>
<evidence type="ECO:0000259" key="2">
    <source>
        <dbReference type="Pfam" id="PF14317"/>
    </source>
</evidence>
<evidence type="ECO:0000313" key="3">
    <source>
        <dbReference type="EMBL" id="QNM00056.1"/>
    </source>
</evidence>
<keyword evidence="4" id="KW-1185">Reference proteome</keyword>
<dbReference type="KEGG" id="wcp:H9Q76_01710"/>
<reference evidence="3 4" key="1">
    <citation type="submission" date="2020-08" db="EMBL/GenBank/DDBJ databases">
        <authorList>
            <person name="Liu C."/>
            <person name="Sun Q."/>
        </authorList>
    </citation>
    <scope>NUCLEOTIDE SEQUENCE [LARGE SCALE GENOMIC DNA]</scope>
    <source>
        <strain evidence="3 4">NSJ-4</strain>
    </source>
</reference>
<feature type="domain" description="YcxB-like C-terminal" evidence="2">
    <location>
        <begin position="96"/>
        <end position="146"/>
    </location>
</feature>
<organism evidence="3 4">
    <name type="scientific">Wujia chipingensis</name>
    <dbReference type="NCBI Taxonomy" id="2763670"/>
    <lineage>
        <taxon>Bacteria</taxon>
        <taxon>Bacillati</taxon>
        <taxon>Bacillota</taxon>
        <taxon>Clostridia</taxon>
        <taxon>Lachnospirales</taxon>
        <taxon>Lachnospiraceae</taxon>
        <taxon>Wujia</taxon>
    </lineage>
</organism>
<dbReference type="Proteomes" id="UP000515819">
    <property type="component" value="Chromosome"/>
</dbReference>
<gene>
    <name evidence="3" type="ORF">H9Q76_01710</name>
</gene>
<keyword evidence="1" id="KW-0472">Membrane</keyword>
<accession>A0A7G9FNC4</accession>
<protein>
    <submittedName>
        <fullName evidence="3">YcxB family protein</fullName>
    </submittedName>
</protein>
<dbReference type="InterPro" id="IPR025588">
    <property type="entry name" value="YcxB-like_C"/>
</dbReference>
<feature type="transmembrane region" description="Helical" evidence="1">
    <location>
        <begin position="57"/>
        <end position="76"/>
    </location>
</feature>
<evidence type="ECO:0000256" key="1">
    <source>
        <dbReference type="SAM" id="Phobius"/>
    </source>
</evidence>
<keyword evidence="1" id="KW-0812">Transmembrane</keyword>
<keyword evidence="1" id="KW-1133">Transmembrane helix</keyword>
<dbReference type="Pfam" id="PF14317">
    <property type="entry name" value="YcxB"/>
    <property type="match status" value="1"/>
</dbReference>
<evidence type="ECO:0000313" key="4">
    <source>
        <dbReference type="Proteomes" id="UP000515819"/>
    </source>
</evidence>
<dbReference type="EMBL" id="CP060632">
    <property type="protein sequence ID" value="QNM00056.1"/>
    <property type="molecule type" value="Genomic_DNA"/>
</dbReference>
<name>A0A7G9FNC4_9FIRM</name>